<dbReference type="Proteomes" id="UP001165065">
    <property type="component" value="Unassembled WGS sequence"/>
</dbReference>
<evidence type="ECO:0000313" key="2">
    <source>
        <dbReference type="EMBL" id="GMI45151.1"/>
    </source>
</evidence>
<dbReference type="EMBL" id="BRYA01001535">
    <property type="protein sequence ID" value="GMI45151.1"/>
    <property type="molecule type" value="Genomic_DNA"/>
</dbReference>
<gene>
    <name evidence="2" type="ORF">TrCOL_g599</name>
</gene>
<organism evidence="2 3">
    <name type="scientific">Triparma columacea</name>
    <dbReference type="NCBI Taxonomy" id="722753"/>
    <lineage>
        <taxon>Eukaryota</taxon>
        <taxon>Sar</taxon>
        <taxon>Stramenopiles</taxon>
        <taxon>Ochrophyta</taxon>
        <taxon>Bolidophyceae</taxon>
        <taxon>Parmales</taxon>
        <taxon>Triparmaceae</taxon>
        <taxon>Triparma</taxon>
    </lineage>
</organism>
<sequence length="208" mass="23383">MLARGWVVILALLIHYCNYCDSYTQFRLGRHALERRKWGTPVLAGKNDENGLGDDVVPDPERNCKKVEFTNEGIGGGEDTRKGPEDLTDRFKYSVNALMGLYDPPDGATDNEQSNKDSFAISNALLKFPVEVEFVAVGVGENFSSLCVDAMRPLLLSVYGKDYDFEYEEVPRGAKYTKFKTKQRIENAEVLGRLYAALDSVEGLKFKY</sequence>
<dbReference type="AlphaFoldDB" id="A0A9W7GFP9"/>
<protein>
    <submittedName>
        <fullName evidence="2">Uncharacterized protein</fullName>
    </submittedName>
</protein>
<name>A0A9W7GFP9_9STRA</name>
<evidence type="ECO:0000313" key="3">
    <source>
        <dbReference type="Proteomes" id="UP001165065"/>
    </source>
</evidence>
<feature type="chain" id="PRO_5040735195" evidence="1">
    <location>
        <begin position="23"/>
        <end position="208"/>
    </location>
</feature>
<feature type="signal peptide" evidence="1">
    <location>
        <begin position="1"/>
        <end position="22"/>
    </location>
</feature>
<proteinExistence type="predicted"/>
<keyword evidence="3" id="KW-1185">Reference proteome</keyword>
<reference evidence="3" key="1">
    <citation type="journal article" date="2023" name="Commun. Biol.">
        <title>Genome analysis of Parmales, the sister group of diatoms, reveals the evolutionary specialization of diatoms from phago-mixotrophs to photoautotrophs.</title>
        <authorList>
            <person name="Ban H."/>
            <person name="Sato S."/>
            <person name="Yoshikawa S."/>
            <person name="Yamada K."/>
            <person name="Nakamura Y."/>
            <person name="Ichinomiya M."/>
            <person name="Sato N."/>
            <person name="Blanc-Mathieu R."/>
            <person name="Endo H."/>
            <person name="Kuwata A."/>
            <person name="Ogata H."/>
        </authorList>
    </citation>
    <scope>NUCLEOTIDE SEQUENCE [LARGE SCALE GENOMIC DNA]</scope>
</reference>
<evidence type="ECO:0000256" key="1">
    <source>
        <dbReference type="SAM" id="SignalP"/>
    </source>
</evidence>
<dbReference type="Gene3D" id="3.30.70.260">
    <property type="match status" value="1"/>
</dbReference>
<comment type="caution">
    <text evidence="2">The sequence shown here is derived from an EMBL/GenBank/DDBJ whole genome shotgun (WGS) entry which is preliminary data.</text>
</comment>
<accession>A0A9W7GFP9</accession>
<keyword evidence="1" id="KW-0732">Signal</keyword>
<dbReference type="OrthoDB" id="43442at2759"/>